<sequence length="33" mass="3793">MLEAETTYFQVISVLTGSFWLLALNKTSLQFQL</sequence>
<proteinExistence type="predicted"/>
<keyword evidence="1" id="KW-0812">Transmembrane</keyword>
<evidence type="ECO:0000313" key="2">
    <source>
        <dbReference type="EMBL" id="ENU44849.1"/>
    </source>
</evidence>
<protein>
    <submittedName>
        <fullName evidence="2">Uncharacterized protein</fullName>
    </submittedName>
</protein>
<dbReference type="EMBL" id="APOO01000002">
    <property type="protein sequence ID" value="ENU44849.1"/>
    <property type="molecule type" value="Genomic_DNA"/>
</dbReference>
<feature type="transmembrane region" description="Helical" evidence="1">
    <location>
        <begin position="6"/>
        <end position="24"/>
    </location>
</feature>
<reference evidence="2 3" key="2">
    <citation type="journal article" date="2015" name="Int. J. Syst. Evol. Microbiol.">
        <title>Acinetobacter seifertii sp. nov., a member of the Acinetobacter calcoaceticus-Acinetobacter baumannii complex isolated from human clinical specimens.</title>
        <authorList>
            <person name="Nemec A."/>
            <person name="Krizova L."/>
            <person name="Maixnerova M."/>
            <person name="Sedo O."/>
            <person name="Brisse S."/>
            <person name="Higgins P.G."/>
        </authorList>
    </citation>
    <scope>NUCLEOTIDE SEQUENCE [LARGE SCALE GENOMIC DNA]</scope>
    <source>
        <strain evidence="2 3">NIPH 973</strain>
    </source>
</reference>
<dbReference type="Proteomes" id="UP000013065">
    <property type="component" value="Unassembled WGS sequence"/>
</dbReference>
<name>N8SGA5_9GAMM</name>
<evidence type="ECO:0000256" key="1">
    <source>
        <dbReference type="SAM" id="Phobius"/>
    </source>
</evidence>
<comment type="caution">
    <text evidence="2">The sequence shown here is derived from an EMBL/GenBank/DDBJ whole genome shotgun (WGS) entry which is preliminary data.</text>
</comment>
<dbReference type="HOGENOM" id="CLU_3380099_0_0_6"/>
<keyword evidence="1" id="KW-1133">Transmembrane helix</keyword>
<organism evidence="2 3">
    <name type="scientific">Acinetobacter seifertii</name>
    <dbReference type="NCBI Taxonomy" id="1530123"/>
    <lineage>
        <taxon>Bacteria</taxon>
        <taxon>Pseudomonadati</taxon>
        <taxon>Pseudomonadota</taxon>
        <taxon>Gammaproteobacteria</taxon>
        <taxon>Moraxellales</taxon>
        <taxon>Moraxellaceae</taxon>
        <taxon>Acinetobacter</taxon>
        <taxon>Acinetobacter calcoaceticus/baumannii complex</taxon>
    </lineage>
</organism>
<accession>N8SGA5</accession>
<reference evidence="3" key="1">
    <citation type="submission" date="2013-02" db="EMBL/GenBank/DDBJ databases">
        <title>The Genome Sequence of Acinetobacter sp. NIPH 973.</title>
        <authorList>
            <consortium name="The Broad Institute Genome Sequencing Platform"/>
            <consortium name="The Broad Institute Genome Sequencing Center for Infectious Disease"/>
            <person name="Cerqueira G."/>
            <person name="Feldgarden M."/>
            <person name="Courvalin P."/>
            <person name="Perichon B."/>
            <person name="Grillot-Courvalin C."/>
            <person name="Clermont D."/>
            <person name="Rocha E."/>
            <person name="Yoon E.-J."/>
            <person name="Nemec A."/>
            <person name="Walker B."/>
            <person name="Young S.K."/>
            <person name="Zeng Q."/>
            <person name="Gargeya S."/>
            <person name="Fitzgerald M."/>
            <person name="Haas B."/>
            <person name="Abouelleil A."/>
            <person name="Alvarado L."/>
            <person name="Arachchi H.M."/>
            <person name="Berlin A.M."/>
            <person name="Chapman S.B."/>
            <person name="Dewar J."/>
            <person name="Goldberg J."/>
            <person name="Griggs A."/>
            <person name="Gujja S."/>
            <person name="Hansen M."/>
            <person name="Howarth C."/>
            <person name="Imamovic A."/>
            <person name="Larimer J."/>
            <person name="McCowan C."/>
            <person name="Murphy C."/>
            <person name="Neiman D."/>
            <person name="Pearson M."/>
            <person name="Priest M."/>
            <person name="Roberts A."/>
            <person name="Saif S."/>
            <person name="Shea T."/>
            <person name="Sisk P."/>
            <person name="Sykes S."/>
            <person name="Wortman J."/>
            <person name="Nusbaum C."/>
            <person name="Birren B."/>
        </authorList>
    </citation>
    <scope>NUCLEOTIDE SEQUENCE [LARGE SCALE GENOMIC DNA]</scope>
    <source>
        <strain evidence="3">NIPH 973</strain>
    </source>
</reference>
<dbReference type="AlphaFoldDB" id="N8SGA5"/>
<gene>
    <name evidence="2" type="ORF">F985_00045</name>
</gene>
<keyword evidence="1" id="KW-0472">Membrane</keyword>
<evidence type="ECO:0000313" key="3">
    <source>
        <dbReference type="Proteomes" id="UP000013065"/>
    </source>
</evidence>